<feature type="transmembrane region" description="Helical" evidence="3">
    <location>
        <begin position="1102"/>
        <end position="1123"/>
    </location>
</feature>
<feature type="transmembrane region" description="Helical" evidence="3">
    <location>
        <begin position="1069"/>
        <end position="1090"/>
    </location>
</feature>
<feature type="region of interest" description="Disordered" evidence="2">
    <location>
        <begin position="693"/>
        <end position="714"/>
    </location>
</feature>
<feature type="region of interest" description="Disordered" evidence="2">
    <location>
        <begin position="1205"/>
        <end position="1228"/>
    </location>
</feature>
<dbReference type="GeneID" id="27338808"/>
<dbReference type="Proteomes" id="UP000053328">
    <property type="component" value="Unassembled WGS sequence"/>
</dbReference>
<dbReference type="EMBL" id="KN847501">
    <property type="protein sequence ID" value="KIW09949.1"/>
    <property type="molecule type" value="Genomic_DNA"/>
</dbReference>
<keyword evidence="3" id="KW-0812">Transmembrane</keyword>
<dbReference type="Pfam" id="PF10355">
    <property type="entry name" value="Ytp1"/>
    <property type="match status" value="1"/>
</dbReference>
<dbReference type="PANTHER" id="PTHR31685">
    <property type="entry name" value="INTEGRAL MEMBRANE PROTEIN (AFU_ORTHOLOGUE AFUA_6G12730)-RELATED"/>
    <property type="match status" value="1"/>
</dbReference>
<evidence type="ECO:0000256" key="1">
    <source>
        <dbReference type="ARBA" id="ARBA00023242"/>
    </source>
</evidence>
<dbReference type="Pfam" id="PF11951">
    <property type="entry name" value="Fungal_trans_2"/>
    <property type="match status" value="1"/>
</dbReference>
<feature type="domain" description="Xylanolytic transcriptional activator regulatory" evidence="4">
    <location>
        <begin position="213"/>
        <end position="400"/>
    </location>
</feature>
<feature type="transmembrane region" description="Helical" evidence="3">
    <location>
        <begin position="1030"/>
        <end position="1048"/>
    </location>
</feature>
<feature type="region of interest" description="Disordered" evidence="2">
    <location>
        <begin position="76"/>
        <end position="107"/>
    </location>
</feature>
<keyword evidence="8" id="KW-1185">Reference proteome</keyword>
<evidence type="ECO:0000313" key="7">
    <source>
        <dbReference type="EMBL" id="KIW09949.1"/>
    </source>
</evidence>
<dbReference type="RefSeq" id="XP_016230165.1">
    <property type="nucleotide sequence ID" value="XM_016386033.1"/>
</dbReference>
<feature type="compositionally biased region" description="Basic and acidic residues" evidence="2">
    <location>
        <begin position="93"/>
        <end position="107"/>
    </location>
</feature>
<feature type="region of interest" description="Disordered" evidence="2">
    <location>
        <begin position="847"/>
        <end position="872"/>
    </location>
</feature>
<dbReference type="InterPro" id="IPR018827">
    <property type="entry name" value="YTP1_C"/>
</dbReference>
<feature type="transmembrane region" description="Helical" evidence="3">
    <location>
        <begin position="910"/>
        <end position="933"/>
    </location>
</feature>
<dbReference type="GO" id="GO:0008270">
    <property type="term" value="F:zinc ion binding"/>
    <property type="evidence" value="ECO:0007669"/>
    <property type="project" value="InterPro"/>
</dbReference>
<accession>A0A0D2BF28</accession>
<evidence type="ECO:0000313" key="8">
    <source>
        <dbReference type="Proteomes" id="UP000053328"/>
    </source>
</evidence>
<dbReference type="OrthoDB" id="3989227at2759"/>
<keyword evidence="1" id="KW-0539">Nucleus</keyword>
<protein>
    <recommendedName>
        <fullName evidence="9">Transcription factor domain-containing protein</fullName>
    </recommendedName>
</protein>
<evidence type="ECO:0000259" key="5">
    <source>
        <dbReference type="Pfam" id="PF10348"/>
    </source>
</evidence>
<feature type="transmembrane region" description="Helical" evidence="3">
    <location>
        <begin position="945"/>
        <end position="969"/>
    </location>
</feature>
<feature type="transmembrane region" description="Helical" evidence="3">
    <location>
        <begin position="990"/>
        <end position="1010"/>
    </location>
</feature>
<feature type="domain" description="Protein YTP1-like C-terminal" evidence="6">
    <location>
        <begin position="918"/>
        <end position="1194"/>
    </location>
</feature>
<dbReference type="InterPro" id="IPR021858">
    <property type="entry name" value="Fun_TF"/>
</dbReference>
<feature type="compositionally biased region" description="Basic and acidic residues" evidence="2">
    <location>
        <begin position="852"/>
        <end position="868"/>
    </location>
</feature>
<evidence type="ECO:0000259" key="4">
    <source>
        <dbReference type="Pfam" id="PF04082"/>
    </source>
</evidence>
<dbReference type="PANTHER" id="PTHR31685:SF3">
    <property type="entry name" value="INTEGRAL MEMBRANE PROTEIN (AFU_ORTHOLOGUE AFUA_6G12730)"/>
    <property type="match status" value="1"/>
</dbReference>
<reference evidence="7 8" key="1">
    <citation type="submission" date="2015-01" db="EMBL/GenBank/DDBJ databases">
        <title>The Genome Sequence of Exophiala spinifera CBS89968.</title>
        <authorList>
            <consortium name="The Broad Institute Genomics Platform"/>
            <person name="Cuomo C."/>
            <person name="de Hoog S."/>
            <person name="Gorbushina A."/>
            <person name="Stielow B."/>
            <person name="Teixiera M."/>
            <person name="Abouelleil A."/>
            <person name="Chapman S.B."/>
            <person name="Priest M."/>
            <person name="Young S.K."/>
            <person name="Wortman J."/>
            <person name="Nusbaum C."/>
            <person name="Birren B."/>
        </authorList>
    </citation>
    <scope>NUCLEOTIDE SEQUENCE [LARGE SCALE GENOMIC DNA]</scope>
    <source>
        <strain evidence="7 8">CBS 89968</strain>
    </source>
</reference>
<dbReference type="Pfam" id="PF10348">
    <property type="entry name" value="DUF2427"/>
    <property type="match status" value="1"/>
</dbReference>
<feature type="transmembrane region" description="Helical" evidence="3">
    <location>
        <begin position="1135"/>
        <end position="1154"/>
    </location>
</feature>
<evidence type="ECO:0000256" key="3">
    <source>
        <dbReference type="SAM" id="Phobius"/>
    </source>
</evidence>
<dbReference type="VEuPathDB" id="FungiDB:PV08_11725"/>
<evidence type="ECO:0000256" key="2">
    <source>
        <dbReference type="SAM" id="MobiDB-lite"/>
    </source>
</evidence>
<keyword evidence="3" id="KW-1133">Transmembrane helix</keyword>
<dbReference type="HOGENOM" id="CLU_242146_0_0_1"/>
<sequence>MQRGPDLRTFTGILGHDEATTPSNFVSDMQTTKSKTHPVCMRCNSSRLTCTYDTSATLELPENQSGVVIQSASLSSAALPRENESQARSQRVSLERPTTRQNSSEKGRLTAFAGGRSVYTPATYWANPLMPKDSNEMDDNDDVPDESSNFVRWPPASEDHSGWAGAKFRPPRSSTLWTGASSNKCKFCGRNYNVSCVMALLPTREVCEKLCRLFFSTVFPLMPLLHLRSFGEDFGEFWEGTRTGNMHNSEPSLLLLKKPGFLCLLTSILFSALSSASKSRVKLLLGDSNVPDTGEMYFAAMVSASLTGFPRRPSIYSLAAYLFAQSQFVREEEFSDVPDFIATSFRLALGMGLHRQFSDVGFTRAEMETRRRVWWYILHLDVMSSASSGLSPLFIDKKMANTDEISPHDCVEGGSNVNTEVDVRYVVALQRYKVTKEIREVLKYHFEDHFQSLDQVNEVAKQLKDVANSVKSTVETLLRSTPASSRPTRVAEGQNLKGRPFDRAWSLRLDADDKEVVDFSAWAVFLLHLMVHKAYCVLYRPLFRDQAMSVHDVIRMNAIKHAQAFIQLFIRVCNDPSSEPYHWMYPGTYQPLQAVATLLADLLQHPHSDHAPLSRGLIDAVFELYRVDEGIVSREEPPQRQLSPAGKDAWTMLLRARRKALAQIGADHHVLHPSPTISSNSCICGDQIVQDTSAAPSSQQHSSRELSPVAPEESPRDLFHVEADQSNLSPGMLSQMNFDWRAWDNALDPSIVVSLQVARSNIAYPARILLFCLHGLGTVFGLAYNSNTPDLYPNTSHPSLAWTLWAIAIFEAVVSVVKSVSRSPSPKSTFHASHDRHPLMSSSRLFQDSDESLDHDRRSTRDPGESSPRRNLTFLPSRRQRRTFSWRTGWSRTTLSSRLVRIGASASTNLLITMIILAFVSFCTGTVTMAGIFKGINLFNGLAHFIKGGVFFFFGIVTVLRCIGCFSELGWAWNLKVTTKPPSRKPSRPFTMEGLECLLIFIYGITNVFLEHLSGWGGAWTAQDLEHVAISLLFIGGGACGLMAESRASRESVEDSLALEEKQNTIPGYSTNPVPTMIIFLLGVILGGHHQDTMESTMMHKWFGNFLTGASIMRAITYLLLYITPAKSTSPSRPPSELVTSFCLMSGGLTLMASNRDTVDAIIENHVPAMVVATVIMGISAVLMAWCFILVSIREWAQGRENLRTIESETPRGTPDTDDTASLEGRRVQSKSLESEKVHFESLASQEIQSASLEIQKLSLSLSLDLSDVFVRFLDNYIPRDQPLVPTGHRPQLSWLQAITPPRANDASLDSAILALSLVCLGRKHGDERLRREGTANYGRALHRLQDILSRGNLLFEEQTLASCMALSTFELLEVSGHNTGGWASHIEGIARLIQLRGPELHVSGLSHRLFLDFRSSCLTYSLATRRSTFLAQPDWLTVPWKVHPKSDLDRLRDMMAQLANLIAENERLDATADEKRAGIIGRGQELQSQLDTWHGDLTRKHPGPLYYERPSSAPFLSRFASVFPTALHFQNFGIARIMVNYWAVLLLLYNGIPAATDEFARRQRQVLDLARMIVQSMEYLISDDMRVLGPQTVFFALRLTMHVFTTAGEPDELDRCREVLEELDRRGYPFGKILSSCAWDDIPALLSGKAISSDLRTHDG</sequence>
<feature type="domain" description="DUF2427" evidence="5">
    <location>
        <begin position="753"/>
        <end position="820"/>
    </location>
</feature>
<gene>
    <name evidence="7" type="ORF">PV08_11725</name>
</gene>
<organism evidence="7 8">
    <name type="scientific">Exophiala spinifera</name>
    <dbReference type="NCBI Taxonomy" id="91928"/>
    <lineage>
        <taxon>Eukaryota</taxon>
        <taxon>Fungi</taxon>
        <taxon>Dikarya</taxon>
        <taxon>Ascomycota</taxon>
        <taxon>Pezizomycotina</taxon>
        <taxon>Eurotiomycetes</taxon>
        <taxon>Chaetothyriomycetidae</taxon>
        <taxon>Chaetothyriales</taxon>
        <taxon>Herpotrichiellaceae</taxon>
        <taxon>Exophiala</taxon>
    </lineage>
</organism>
<feature type="transmembrane region" description="Helical" evidence="3">
    <location>
        <begin position="1166"/>
        <end position="1191"/>
    </location>
</feature>
<dbReference type="InterPro" id="IPR007219">
    <property type="entry name" value="XnlR_reg_dom"/>
</dbReference>
<evidence type="ECO:0000259" key="6">
    <source>
        <dbReference type="Pfam" id="PF10355"/>
    </source>
</evidence>
<name>A0A0D2BF28_9EURO</name>
<dbReference type="Pfam" id="PF04082">
    <property type="entry name" value="Fungal_trans"/>
    <property type="match status" value="1"/>
</dbReference>
<evidence type="ECO:0008006" key="9">
    <source>
        <dbReference type="Google" id="ProtNLM"/>
    </source>
</evidence>
<proteinExistence type="predicted"/>
<dbReference type="CDD" id="cd12148">
    <property type="entry name" value="fungal_TF_MHR"/>
    <property type="match status" value="1"/>
</dbReference>
<dbReference type="InterPro" id="IPR018825">
    <property type="entry name" value="DUF2427"/>
</dbReference>
<dbReference type="GO" id="GO:0003677">
    <property type="term" value="F:DNA binding"/>
    <property type="evidence" value="ECO:0007669"/>
    <property type="project" value="InterPro"/>
</dbReference>
<dbReference type="STRING" id="91928.A0A0D2BF28"/>
<dbReference type="GO" id="GO:0006351">
    <property type="term" value="P:DNA-templated transcription"/>
    <property type="evidence" value="ECO:0007669"/>
    <property type="project" value="InterPro"/>
</dbReference>
<keyword evidence="3" id="KW-0472">Membrane</keyword>